<dbReference type="AlphaFoldDB" id="A0A1R1XR44"/>
<evidence type="ECO:0000256" key="3">
    <source>
        <dbReference type="ARBA" id="ARBA00022980"/>
    </source>
</evidence>
<comment type="caution">
    <text evidence="8">The sequence shown here is derived from an EMBL/GenBank/DDBJ whole genome shotgun (WGS) entry which is preliminary data.</text>
</comment>
<organism evidence="8 9">
    <name type="scientific">Smittium culicis</name>
    <dbReference type="NCBI Taxonomy" id="133412"/>
    <lineage>
        <taxon>Eukaryota</taxon>
        <taxon>Fungi</taxon>
        <taxon>Fungi incertae sedis</taxon>
        <taxon>Zoopagomycota</taxon>
        <taxon>Kickxellomycotina</taxon>
        <taxon>Harpellomycetes</taxon>
        <taxon>Harpellales</taxon>
        <taxon>Legeriomycetaceae</taxon>
        <taxon>Smittium</taxon>
    </lineage>
</organism>
<dbReference type="SUPFAM" id="SSF110324">
    <property type="entry name" value="Ribosomal L27 protein-like"/>
    <property type="match status" value="1"/>
</dbReference>
<keyword evidence="5" id="KW-0687">Ribonucleoprotein</keyword>
<keyword evidence="4" id="KW-0496">Mitochondrion</keyword>
<dbReference type="Pfam" id="PF01016">
    <property type="entry name" value="Ribosomal_L27"/>
    <property type="match status" value="1"/>
</dbReference>
<evidence type="ECO:0000256" key="5">
    <source>
        <dbReference type="ARBA" id="ARBA00023274"/>
    </source>
</evidence>
<dbReference type="HAMAP" id="MF_00539">
    <property type="entry name" value="Ribosomal_bL27"/>
    <property type="match status" value="1"/>
</dbReference>
<evidence type="ECO:0000256" key="4">
    <source>
        <dbReference type="ARBA" id="ARBA00023128"/>
    </source>
</evidence>
<evidence type="ECO:0000256" key="2">
    <source>
        <dbReference type="ARBA" id="ARBA00010797"/>
    </source>
</evidence>
<sequence length="169" mass="19330">MLFNFFKTSASNLSIHAANLNIKQTLNTVWNLQVRNASKKAGGSTRNGRDSAGRRLGTKKTAGEYVIPGNILVRQRGTKFHPGENVGIGKDHTLFALSPGYVRFYKEMYNKKERRIIAVALEKTDYAFPRDTSLPRKRGFFLVDRTRMKQEIIDTRNKYLSEKEALFNQ</sequence>
<dbReference type="InterPro" id="IPR018261">
    <property type="entry name" value="Ribosomal_bL27_CS"/>
</dbReference>
<dbReference type="GO" id="GO:0005762">
    <property type="term" value="C:mitochondrial large ribosomal subunit"/>
    <property type="evidence" value="ECO:0007669"/>
    <property type="project" value="TreeGrafter"/>
</dbReference>
<dbReference type="PRINTS" id="PR00063">
    <property type="entry name" value="RIBOSOMALL27"/>
</dbReference>
<name>A0A1R1XR44_9FUNG</name>
<dbReference type="GO" id="GO:0003735">
    <property type="term" value="F:structural constituent of ribosome"/>
    <property type="evidence" value="ECO:0007669"/>
    <property type="project" value="InterPro"/>
</dbReference>
<evidence type="ECO:0000313" key="9">
    <source>
        <dbReference type="Proteomes" id="UP000187283"/>
    </source>
</evidence>
<dbReference type="PROSITE" id="PS00831">
    <property type="entry name" value="RIBOSOMAL_L27"/>
    <property type="match status" value="1"/>
</dbReference>
<dbReference type="STRING" id="133412.A0A1R1XR44"/>
<reference evidence="8 9" key="1">
    <citation type="submission" date="2017-01" db="EMBL/GenBank/DDBJ databases">
        <authorList>
            <person name="Mah S.A."/>
            <person name="Swanson W.J."/>
            <person name="Moy G.W."/>
            <person name="Vacquier V.D."/>
        </authorList>
    </citation>
    <scope>NUCLEOTIDE SEQUENCE [LARGE SCALE GENOMIC DNA]</scope>
    <source>
        <strain evidence="8 9">GSMNP</strain>
    </source>
</reference>
<dbReference type="GO" id="GO:0006412">
    <property type="term" value="P:translation"/>
    <property type="evidence" value="ECO:0007669"/>
    <property type="project" value="InterPro"/>
</dbReference>
<evidence type="ECO:0000256" key="1">
    <source>
        <dbReference type="ARBA" id="ARBA00004173"/>
    </source>
</evidence>
<proteinExistence type="inferred from homology"/>
<keyword evidence="3 8" id="KW-0689">Ribosomal protein</keyword>
<evidence type="ECO:0000256" key="6">
    <source>
        <dbReference type="ARBA" id="ARBA00035267"/>
    </source>
</evidence>
<accession>A0A1R1XR44</accession>
<gene>
    <name evidence="8" type="ORF">AYI70_g6203</name>
</gene>
<dbReference type="OrthoDB" id="1867012at2759"/>
<protein>
    <recommendedName>
        <fullName evidence="6">Large ribosomal subunit protein bL27m</fullName>
    </recommendedName>
</protein>
<dbReference type="PANTHER" id="PTHR15893:SF0">
    <property type="entry name" value="LARGE RIBOSOMAL SUBUNIT PROTEIN BL27M"/>
    <property type="match status" value="1"/>
</dbReference>
<evidence type="ECO:0000313" key="8">
    <source>
        <dbReference type="EMBL" id="OMJ17085.1"/>
    </source>
</evidence>
<dbReference type="NCBIfam" id="TIGR00062">
    <property type="entry name" value="L27"/>
    <property type="match status" value="1"/>
</dbReference>
<dbReference type="Proteomes" id="UP000187283">
    <property type="component" value="Unassembled WGS sequence"/>
</dbReference>
<dbReference type="Gene3D" id="2.40.50.100">
    <property type="match status" value="1"/>
</dbReference>
<keyword evidence="9" id="KW-1185">Reference proteome</keyword>
<comment type="similarity">
    <text evidence="2">Belongs to the bacterial ribosomal protein bL27 family.</text>
</comment>
<dbReference type="PANTHER" id="PTHR15893">
    <property type="entry name" value="RIBOSOMAL PROTEIN L27"/>
    <property type="match status" value="1"/>
</dbReference>
<comment type="subcellular location">
    <subcellularLocation>
        <location evidence="1">Mitochondrion</location>
    </subcellularLocation>
</comment>
<dbReference type="FunFam" id="2.40.50.100:FF:000042">
    <property type="entry name" value="50S ribosomal protein L27"/>
    <property type="match status" value="1"/>
</dbReference>
<evidence type="ECO:0000256" key="7">
    <source>
        <dbReference type="SAM" id="MobiDB-lite"/>
    </source>
</evidence>
<dbReference type="EMBL" id="LSSN01002147">
    <property type="protein sequence ID" value="OMJ17085.1"/>
    <property type="molecule type" value="Genomic_DNA"/>
</dbReference>
<feature type="region of interest" description="Disordered" evidence="7">
    <location>
        <begin position="38"/>
        <end position="59"/>
    </location>
</feature>
<dbReference type="InterPro" id="IPR001684">
    <property type="entry name" value="Ribosomal_bL27"/>
</dbReference>